<keyword evidence="4" id="KW-1185">Reference proteome</keyword>
<evidence type="ECO:0000313" key="4">
    <source>
        <dbReference type="Proteomes" id="UP001303473"/>
    </source>
</evidence>
<accession>A0AAN6NC78</accession>
<name>A0AAN6NC78_9PEZI</name>
<organism evidence="3 4">
    <name type="scientific">Diplogelasinospora grovesii</name>
    <dbReference type="NCBI Taxonomy" id="303347"/>
    <lineage>
        <taxon>Eukaryota</taxon>
        <taxon>Fungi</taxon>
        <taxon>Dikarya</taxon>
        <taxon>Ascomycota</taxon>
        <taxon>Pezizomycotina</taxon>
        <taxon>Sordariomycetes</taxon>
        <taxon>Sordariomycetidae</taxon>
        <taxon>Sordariales</taxon>
        <taxon>Diplogelasinosporaceae</taxon>
        <taxon>Diplogelasinospora</taxon>
    </lineage>
</organism>
<feature type="domain" description="Helix-turn-helix" evidence="2">
    <location>
        <begin position="164"/>
        <end position="207"/>
    </location>
</feature>
<proteinExistence type="predicted"/>
<comment type="caution">
    <text evidence="3">The sequence shown here is derived from an EMBL/GenBank/DDBJ whole genome shotgun (WGS) entry which is preliminary data.</text>
</comment>
<protein>
    <recommendedName>
        <fullName evidence="2">Helix-turn-helix domain-containing protein</fullName>
    </recommendedName>
</protein>
<feature type="region of interest" description="Disordered" evidence="1">
    <location>
        <begin position="1"/>
        <end position="131"/>
    </location>
</feature>
<gene>
    <name evidence="3" type="ORF">QBC46DRAFT_283427</name>
</gene>
<feature type="compositionally biased region" description="Basic and acidic residues" evidence="1">
    <location>
        <begin position="58"/>
        <end position="67"/>
    </location>
</feature>
<feature type="compositionally biased region" description="Pro residues" evidence="1">
    <location>
        <begin position="32"/>
        <end position="50"/>
    </location>
</feature>
<feature type="compositionally biased region" description="Polar residues" evidence="1">
    <location>
        <begin position="92"/>
        <end position="116"/>
    </location>
</feature>
<evidence type="ECO:0000256" key="1">
    <source>
        <dbReference type="SAM" id="MobiDB-lite"/>
    </source>
</evidence>
<reference evidence="4" key="1">
    <citation type="journal article" date="2023" name="Mol. Phylogenet. Evol.">
        <title>Genome-scale phylogeny and comparative genomics of the fungal order Sordariales.</title>
        <authorList>
            <person name="Hensen N."/>
            <person name="Bonometti L."/>
            <person name="Westerberg I."/>
            <person name="Brannstrom I.O."/>
            <person name="Guillou S."/>
            <person name="Cros-Aarteil S."/>
            <person name="Calhoun S."/>
            <person name="Haridas S."/>
            <person name="Kuo A."/>
            <person name="Mondo S."/>
            <person name="Pangilinan J."/>
            <person name="Riley R."/>
            <person name="LaButti K."/>
            <person name="Andreopoulos B."/>
            <person name="Lipzen A."/>
            <person name="Chen C."/>
            <person name="Yan M."/>
            <person name="Daum C."/>
            <person name="Ng V."/>
            <person name="Clum A."/>
            <person name="Steindorff A."/>
            <person name="Ohm R.A."/>
            <person name="Martin F."/>
            <person name="Silar P."/>
            <person name="Natvig D.O."/>
            <person name="Lalanne C."/>
            <person name="Gautier V."/>
            <person name="Ament-Velasquez S.L."/>
            <person name="Kruys A."/>
            <person name="Hutchinson M.I."/>
            <person name="Powell A.J."/>
            <person name="Barry K."/>
            <person name="Miller A.N."/>
            <person name="Grigoriev I.V."/>
            <person name="Debuchy R."/>
            <person name="Gladieux P."/>
            <person name="Hiltunen Thoren M."/>
            <person name="Johannesson H."/>
        </authorList>
    </citation>
    <scope>NUCLEOTIDE SEQUENCE [LARGE SCALE GENOMIC DNA]</scope>
    <source>
        <strain evidence="4">CBS 340.73</strain>
    </source>
</reference>
<dbReference type="AlphaFoldDB" id="A0AAN6NC78"/>
<dbReference type="EMBL" id="MU853771">
    <property type="protein sequence ID" value="KAK3942780.1"/>
    <property type="molecule type" value="Genomic_DNA"/>
</dbReference>
<feature type="compositionally biased region" description="Low complexity" evidence="1">
    <location>
        <begin position="1"/>
        <end position="31"/>
    </location>
</feature>
<dbReference type="Proteomes" id="UP001303473">
    <property type="component" value="Unassembled WGS sequence"/>
</dbReference>
<evidence type="ECO:0000313" key="3">
    <source>
        <dbReference type="EMBL" id="KAK3942780.1"/>
    </source>
</evidence>
<evidence type="ECO:0000259" key="2">
    <source>
        <dbReference type="Pfam" id="PF22943"/>
    </source>
</evidence>
<dbReference type="InterPro" id="IPR054448">
    <property type="entry name" value="HTH_put_ascomycetes"/>
</dbReference>
<dbReference type="Pfam" id="PF22943">
    <property type="entry name" value="HTH_68"/>
    <property type="match status" value="1"/>
</dbReference>
<sequence length="210" mass="21910">MGASGSKAAQSASKAAGAARKFPSRAPGTSAAPPPPRAAPTTSRPPPEPKGYPQASFTKDEAIRADGIDPQGPEDMNPAFSDRLKQLGVVQPNPTYSPSSTAGSALDASQFQSPTASHFPPASNFPSASNNATLGVLEARRQLQEKADEEFNNMGTSADRGKEFLSVATIRDILVLRERGESASAIESRLRLKRGVVARLGPQGLVETAS</sequence>